<dbReference type="InterPro" id="IPR025476">
    <property type="entry name" value="Helitron_helicase-like"/>
</dbReference>
<reference evidence="3" key="2">
    <citation type="submission" date="2018-02" db="UniProtKB">
        <authorList>
            <consortium name="EnsemblPlants"/>
        </authorList>
    </citation>
    <scope>IDENTIFICATION</scope>
    <source>
        <strain evidence="3">Williams 82</strain>
    </source>
</reference>
<evidence type="ECO:0000313" key="4">
    <source>
        <dbReference type="Proteomes" id="UP000008827"/>
    </source>
</evidence>
<dbReference type="Proteomes" id="UP000008827">
    <property type="component" value="Chromosome 10"/>
</dbReference>
<evidence type="ECO:0000313" key="3">
    <source>
        <dbReference type="EnsemblPlants" id="KRH32753"/>
    </source>
</evidence>
<dbReference type="Pfam" id="PF14214">
    <property type="entry name" value="Helitron_like_N"/>
    <property type="match status" value="1"/>
</dbReference>
<dbReference type="SMR" id="A0A0R0HQK7"/>
<dbReference type="STRING" id="3847.A0A0R0HQK7"/>
<dbReference type="Gramene" id="KRH32753">
    <property type="protein sequence ID" value="KRH32753"/>
    <property type="gene ID" value="GLYMA_10G072900"/>
</dbReference>
<keyword evidence="4" id="KW-1185">Reference proteome</keyword>
<dbReference type="PANTHER" id="PTHR45786">
    <property type="entry name" value="DNA BINDING PROTEIN-LIKE"/>
    <property type="match status" value="1"/>
</dbReference>
<dbReference type="InParanoid" id="A0A0R0HQK7"/>
<reference evidence="2 3" key="1">
    <citation type="journal article" date="2010" name="Nature">
        <title>Genome sequence of the palaeopolyploid soybean.</title>
        <authorList>
            <person name="Schmutz J."/>
            <person name="Cannon S.B."/>
            <person name="Schlueter J."/>
            <person name="Ma J."/>
            <person name="Mitros T."/>
            <person name="Nelson W."/>
            <person name="Hyten D.L."/>
            <person name="Song Q."/>
            <person name="Thelen J.J."/>
            <person name="Cheng J."/>
            <person name="Xu D."/>
            <person name="Hellsten U."/>
            <person name="May G.D."/>
            <person name="Yu Y."/>
            <person name="Sakurai T."/>
            <person name="Umezawa T."/>
            <person name="Bhattacharyya M.K."/>
            <person name="Sandhu D."/>
            <person name="Valliyodan B."/>
            <person name="Lindquist E."/>
            <person name="Peto M."/>
            <person name="Grant D."/>
            <person name="Shu S."/>
            <person name="Goodstein D."/>
            <person name="Barry K."/>
            <person name="Futrell-Griggs M."/>
            <person name="Abernathy B."/>
            <person name="Du J."/>
            <person name="Tian Z."/>
            <person name="Zhu L."/>
            <person name="Gill N."/>
            <person name="Joshi T."/>
            <person name="Libault M."/>
            <person name="Sethuraman A."/>
            <person name="Zhang X.-C."/>
            <person name="Shinozaki K."/>
            <person name="Nguyen H.T."/>
            <person name="Wing R.A."/>
            <person name="Cregan P."/>
            <person name="Specht J."/>
            <person name="Grimwood J."/>
            <person name="Rokhsar D."/>
            <person name="Stacey G."/>
            <person name="Shoemaker R.C."/>
            <person name="Jackson S.A."/>
        </authorList>
    </citation>
    <scope>NUCLEOTIDE SEQUENCE</scope>
    <source>
        <strain evidence="3">cv. Williams 82</strain>
        <tissue evidence="2">Callus</tissue>
    </source>
</reference>
<feature type="domain" description="Helitron helicase-like" evidence="1">
    <location>
        <begin position="340"/>
        <end position="399"/>
    </location>
</feature>
<organism evidence="2">
    <name type="scientific">Glycine max</name>
    <name type="common">Soybean</name>
    <name type="synonym">Glycine hispida</name>
    <dbReference type="NCBI Taxonomy" id="3847"/>
    <lineage>
        <taxon>Eukaryota</taxon>
        <taxon>Viridiplantae</taxon>
        <taxon>Streptophyta</taxon>
        <taxon>Embryophyta</taxon>
        <taxon>Tracheophyta</taxon>
        <taxon>Spermatophyta</taxon>
        <taxon>Magnoliopsida</taxon>
        <taxon>eudicotyledons</taxon>
        <taxon>Gunneridae</taxon>
        <taxon>Pentapetalae</taxon>
        <taxon>rosids</taxon>
        <taxon>fabids</taxon>
        <taxon>Fabales</taxon>
        <taxon>Fabaceae</taxon>
        <taxon>Papilionoideae</taxon>
        <taxon>50 kb inversion clade</taxon>
        <taxon>NPAAA clade</taxon>
        <taxon>indigoferoid/millettioid clade</taxon>
        <taxon>Phaseoleae</taxon>
        <taxon>Glycine</taxon>
        <taxon>Glycine subgen. Soja</taxon>
    </lineage>
</organism>
<dbReference type="PANTHER" id="PTHR45786:SF66">
    <property type="entry name" value="HOOK MOTIF PROTEIN, PUTATIVE-RELATED"/>
    <property type="match status" value="1"/>
</dbReference>
<dbReference type="EnsemblPlants" id="KRH32753">
    <property type="protein sequence ID" value="KRH32753"/>
    <property type="gene ID" value="GLYMA_10G072900"/>
</dbReference>
<evidence type="ECO:0000313" key="2">
    <source>
        <dbReference type="EMBL" id="KRH32753.1"/>
    </source>
</evidence>
<protein>
    <recommendedName>
        <fullName evidence="1">Helitron helicase-like domain-containing protein</fullName>
    </recommendedName>
</protein>
<reference evidence="2" key="3">
    <citation type="submission" date="2018-07" db="EMBL/GenBank/DDBJ databases">
        <title>WGS assembly of Glycine max.</title>
        <authorList>
            <person name="Schmutz J."/>
            <person name="Cannon S."/>
            <person name="Schlueter J."/>
            <person name="Ma J."/>
            <person name="Mitros T."/>
            <person name="Nelson W."/>
            <person name="Hyten D."/>
            <person name="Song Q."/>
            <person name="Thelen J."/>
            <person name="Cheng J."/>
            <person name="Xu D."/>
            <person name="Hellsten U."/>
            <person name="May G."/>
            <person name="Yu Y."/>
            <person name="Sakurai T."/>
            <person name="Umezawa T."/>
            <person name="Bhattacharyya M."/>
            <person name="Sandhu D."/>
            <person name="Valliyodan B."/>
            <person name="Lindquist E."/>
            <person name="Peto M."/>
            <person name="Grant D."/>
            <person name="Shu S."/>
            <person name="Goodstein D."/>
            <person name="Barry K."/>
            <person name="Futrell-Griggs M."/>
            <person name="Abernathy B."/>
            <person name="Du J."/>
            <person name="Tian Z."/>
            <person name="Zhu L."/>
            <person name="Gill N."/>
            <person name="Joshi T."/>
            <person name="Libault M."/>
            <person name="Sethuraman A."/>
            <person name="Zhang X."/>
            <person name="Shinozaki K."/>
            <person name="Nguyen H."/>
            <person name="Wing R."/>
            <person name="Cregan P."/>
            <person name="Specht J."/>
            <person name="Grimwood J."/>
            <person name="Rokhsar D."/>
            <person name="Stacey G."/>
            <person name="Shoemaker R."/>
            <person name="Jackson S."/>
        </authorList>
    </citation>
    <scope>NUCLEOTIDE SEQUENCE</scope>
    <source>
        <tissue evidence="2">Callus</tissue>
    </source>
</reference>
<evidence type="ECO:0000259" key="1">
    <source>
        <dbReference type="Pfam" id="PF14214"/>
    </source>
</evidence>
<accession>A0A0R0HQK7</accession>
<dbReference type="AlphaFoldDB" id="A0A0R0HQK7"/>
<name>A0A0R0HQK7_SOYBN</name>
<sequence>MDLATQVRRKRKLILQENRKNKKSIEDMLKDFYDQTTNLSHEDAEFHFGSPLMTDKESCNDDETRHINAGYHDIGDPIWTCQECGAQMWYGERINKDKKSLNPRFSLCCDDGKIQLPILEKPPDILKELLFGNSRQSKNFQTYIRSYNLMFAFTSPGAKIDRTLNTGKGPPSFRIQGQNHHLIGSLLPMPQNSPKFAQLYIYDTENEVQNRLAHNSNKDSMEEEIVVKIKQMFDHENMYAQTFRMTRDKFCDSSVCDLKLKLICDKQTDGRIYNLPKVAEVAALIVGEKRDIIVKKQSGRLKIIDELHPSYLPLQYPLLFPKGEDGYKEGILHKANSHGYTMIESHRLNYVRDHQQDLMVDKYKNLSQSIDHAQTQGNQRGKMIILPSSFVRSRRYMEQL</sequence>
<dbReference type="EMBL" id="CM000843">
    <property type="protein sequence ID" value="KRH32753.1"/>
    <property type="molecule type" value="Genomic_DNA"/>
</dbReference>
<gene>
    <name evidence="2" type="ORF">GLYMA_10G072900</name>
</gene>
<proteinExistence type="predicted"/>